<dbReference type="Gene3D" id="3.10.450.10">
    <property type="match status" value="4"/>
</dbReference>
<keyword evidence="1" id="KW-0646">Protease inhibitor</keyword>
<organism evidence="5 6">
    <name type="scientific">Stephania japonica</name>
    <dbReference type="NCBI Taxonomy" id="461633"/>
    <lineage>
        <taxon>Eukaryota</taxon>
        <taxon>Viridiplantae</taxon>
        <taxon>Streptophyta</taxon>
        <taxon>Embryophyta</taxon>
        <taxon>Tracheophyta</taxon>
        <taxon>Spermatophyta</taxon>
        <taxon>Magnoliopsida</taxon>
        <taxon>Ranunculales</taxon>
        <taxon>Menispermaceae</taxon>
        <taxon>Menispermoideae</taxon>
        <taxon>Cissampelideae</taxon>
        <taxon>Stephania</taxon>
    </lineage>
</organism>
<evidence type="ECO:0000256" key="2">
    <source>
        <dbReference type="ARBA" id="ARBA00022704"/>
    </source>
</evidence>
<dbReference type="CDD" id="cd00042">
    <property type="entry name" value="CY"/>
    <property type="match status" value="4"/>
</dbReference>
<dbReference type="Proteomes" id="UP001417504">
    <property type="component" value="Unassembled WGS sequence"/>
</dbReference>
<protein>
    <recommendedName>
        <fullName evidence="4">Cystatin domain-containing protein</fullName>
    </recommendedName>
</protein>
<sequence length="484" mass="54149">MTAEWTGAERSGPEQSGVEATIDGGVERRRWQSREDGREDRRPGRGGEERSGRGGEEKWQSRGETGRGGEERPGRGGEEGQIEVYVLAEKRDDAQLDRPQVARRLGVMGWHDVWLSRGIDTEAGGWVPIDVHSPHSIELARFAVDEHNKEAHTHLKFERLVKGESQIVAGVNYRLTIRATNGGLIQTYEALVYEGLDHKKVLKSFKVIHLETGDIPPTGGWTPIDVNSLHSIELAQFAVNEHNKQAHTHLKFERLVSGESQIVAGVNYKLIIRAINGELIQTYEAHVFEALDGQRYFQASDIPPAGGWTPIDVNSLHSIELARFAVNEHNKQAHTHLKFERLVSGESQIVAGVNYKLIIKAINGELIQTYEARVFEGLDHQRVLNSFIVVINSDIPQPGGWQPVEDVKEVEGIGWFAVTEHNKEAHTHLKFEGVLKGETQIVEGINYKLTIRAINGELIRTYEARVFEDLKGHKNLVSFNGIVA</sequence>
<feature type="compositionally biased region" description="Basic and acidic residues" evidence="3">
    <location>
        <begin position="25"/>
        <end position="78"/>
    </location>
</feature>
<evidence type="ECO:0000256" key="3">
    <source>
        <dbReference type="SAM" id="MobiDB-lite"/>
    </source>
</evidence>
<reference evidence="5 6" key="1">
    <citation type="submission" date="2024-01" db="EMBL/GenBank/DDBJ databases">
        <title>Genome assemblies of Stephania.</title>
        <authorList>
            <person name="Yang L."/>
        </authorList>
    </citation>
    <scope>NUCLEOTIDE SEQUENCE [LARGE SCALE GENOMIC DNA]</scope>
    <source>
        <strain evidence="5">QJT</strain>
        <tissue evidence="5">Leaf</tissue>
    </source>
</reference>
<evidence type="ECO:0000313" key="6">
    <source>
        <dbReference type="Proteomes" id="UP001417504"/>
    </source>
</evidence>
<dbReference type="SUPFAM" id="SSF54403">
    <property type="entry name" value="Cystatin/monellin"/>
    <property type="match status" value="4"/>
</dbReference>
<dbReference type="InterPro" id="IPR018073">
    <property type="entry name" value="Prot_inh_cystat_CS"/>
</dbReference>
<dbReference type="Pfam" id="PF16845">
    <property type="entry name" value="SQAPI"/>
    <property type="match status" value="4"/>
</dbReference>
<gene>
    <name evidence="5" type="ORF">Sjap_025090</name>
</gene>
<dbReference type="GO" id="GO:0004869">
    <property type="term" value="F:cysteine-type endopeptidase inhibitor activity"/>
    <property type="evidence" value="ECO:0007669"/>
    <property type="project" value="UniProtKB-KW"/>
</dbReference>
<evidence type="ECO:0000259" key="4">
    <source>
        <dbReference type="SMART" id="SM00043"/>
    </source>
</evidence>
<evidence type="ECO:0000256" key="1">
    <source>
        <dbReference type="ARBA" id="ARBA00022690"/>
    </source>
</evidence>
<feature type="domain" description="Cystatin" evidence="4">
    <location>
        <begin position="121"/>
        <end position="208"/>
    </location>
</feature>
<keyword evidence="2" id="KW-0789">Thiol protease inhibitor</keyword>
<name>A0AAP0E100_9MAGN</name>
<dbReference type="PANTHER" id="PTHR47364:SF2">
    <property type="entry name" value="CYSTEINE PROTEINASE INHIBITOR 5"/>
    <property type="match status" value="1"/>
</dbReference>
<dbReference type="SMART" id="SM00043">
    <property type="entry name" value="CY"/>
    <property type="match status" value="4"/>
</dbReference>
<dbReference type="InterPro" id="IPR000010">
    <property type="entry name" value="Cystatin_dom"/>
</dbReference>
<comment type="caution">
    <text evidence="5">The sequence shown here is derived from an EMBL/GenBank/DDBJ whole genome shotgun (WGS) entry which is preliminary data.</text>
</comment>
<feature type="domain" description="Cystatin" evidence="4">
    <location>
        <begin position="216"/>
        <end position="297"/>
    </location>
</feature>
<evidence type="ECO:0000313" key="5">
    <source>
        <dbReference type="EMBL" id="KAK9084679.1"/>
    </source>
</evidence>
<feature type="region of interest" description="Disordered" evidence="3">
    <location>
        <begin position="1"/>
        <end position="80"/>
    </location>
</feature>
<dbReference type="PANTHER" id="PTHR47364">
    <property type="entry name" value="CYSTEINE PROTEINASE INHIBITOR 5"/>
    <property type="match status" value="1"/>
</dbReference>
<dbReference type="InterPro" id="IPR046350">
    <property type="entry name" value="Cystatin_sf"/>
</dbReference>
<dbReference type="PROSITE" id="PS00287">
    <property type="entry name" value="CYSTATIN"/>
    <property type="match status" value="3"/>
</dbReference>
<dbReference type="EMBL" id="JBBNAE010000011">
    <property type="protein sequence ID" value="KAK9084679.1"/>
    <property type="molecule type" value="Genomic_DNA"/>
</dbReference>
<dbReference type="AlphaFoldDB" id="A0AAP0E100"/>
<feature type="domain" description="Cystatin" evidence="4">
    <location>
        <begin position="303"/>
        <end position="390"/>
    </location>
</feature>
<feature type="domain" description="Cystatin" evidence="4">
    <location>
        <begin position="396"/>
        <end position="482"/>
    </location>
</feature>
<proteinExistence type="predicted"/>
<keyword evidence="6" id="KW-1185">Reference proteome</keyword>
<accession>A0AAP0E100</accession>